<proteinExistence type="predicted"/>
<gene>
    <name evidence="1" type="ORF">DARMORV10_C07P34780.1</name>
</gene>
<accession>A0A816MKR7</accession>
<evidence type="ECO:0000313" key="1">
    <source>
        <dbReference type="EMBL" id="CAF2002558.1"/>
    </source>
</evidence>
<dbReference type="Proteomes" id="UP001295469">
    <property type="component" value="Chromosome C07"/>
</dbReference>
<protein>
    <submittedName>
        <fullName evidence="1">(rape) hypothetical protein</fullName>
    </submittedName>
</protein>
<name>A0A816MKR7_BRANA</name>
<organism evidence="1">
    <name type="scientific">Brassica napus</name>
    <name type="common">Rape</name>
    <dbReference type="NCBI Taxonomy" id="3708"/>
    <lineage>
        <taxon>Eukaryota</taxon>
        <taxon>Viridiplantae</taxon>
        <taxon>Streptophyta</taxon>
        <taxon>Embryophyta</taxon>
        <taxon>Tracheophyta</taxon>
        <taxon>Spermatophyta</taxon>
        <taxon>Magnoliopsida</taxon>
        <taxon>eudicotyledons</taxon>
        <taxon>Gunneridae</taxon>
        <taxon>Pentapetalae</taxon>
        <taxon>rosids</taxon>
        <taxon>malvids</taxon>
        <taxon>Brassicales</taxon>
        <taxon>Brassicaceae</taxon>
        <taxon>Brassiceae</taxon>
        <taxon>Brassica</taxon>
    </lineage>
</organism>
<sequence>MWIWKAYSETSYLFSCSLGKLILHPFGDDWTGLGPLIDLSGSNRPRVSGISRSAIVRNGE</sequence>
<dbReference type="EMBL" id="HG994371">
    <property type="protein sequence ID" value="CAF2002558.1"/>
    <property type="molecule type" value="Genomic_DNA"/>
</dbReference>
<dbReference type="AlphaFoldDB" id="A0A816MKR7"/>
<reference evidence="1" key="1">
    <citation type="submission" date="2021-01" db="EMBL/GenBank/DDBJ databases">
        <authorList>
            <consortium name="Genoscope - CEA"/>
            <person name="William W."/>
        </authorList>
    </citation>
    <scope>NUCLEOTIDE SEQUENCE</scope>
</reference>